<dbReference type="EMBL" id="DS475654">
    <property type="protein sequence ID" value="EDO26519.1"/>
    <property type="molecule type" value="Genomic_DNA"/>
</dbReference>
<dbReference type="PROSITE" id="PS00720">
    <property type="entry name" value="RASGEF"/>
    <property type="match status" value="1"/>
</dbReference>
<organism evidence="4 5">
    <name type="scientific">Nematostella vectensis</name>
    <name type="common">Starlet sea anemone</name>
    <dbReference type="NCBI Taxonomy" id="45351"/>
    <lineage>
        <taxon>Eukaryota</taxon>
        <taxon>Metazoa</taxon>
        <taxon>Cnidaria</taxon>
        <taxon>Anthozoa</taxon>
        <taxon>Hexacorallia</taxon>
        <taxon>Actiniaria</taxon>
        <taxon>Edwardsiidae</taxon>
        <taxon>Nematostella</taxon>
    </lineage>
</organism>
<dbReference type="InterPro" id="IPR001895">
    <property type="entry name" value="RASGEF_cat_dom"/>
</dbReference>
<dbReference type="eggNOG" id="KOG3417">
    <property type="taxonomic scope" value="Eukaryota"/>
</dbReference>
<dbReference type="GO" id="GO:0005085">
    <property type="term" value="F:guanyl-nucleotide exchange factor activity"/>
    <property type="evidence" value="ECO:0007669"/>
    <property type="project" value="UniProtKB-KW"/>
</dbReference>
<proteinExistence type="predicted"/>
<evidence type="ECO:0000256" key="1">
    <source>
        <dbReference type="ARBA" id="ARBA00022658"/>
    </source>
</evidence>
<dbReference type="PANTHER" id="PTHR23113:SF99">
    <property type="entry name" value="RASGEF DOMAIN-CONTAINING PROTEIN"/>
    <property type="match status" value="1"/>
</dbReference>
<dbReference type="HOGENOM" id="CLU_2910814_0_0_1"/>
<feature type="domain" description="Ras-GEF" evidence="3">
    <location>
        <begin position="1"/>
        <end position="62"/>
    </location>
</feature>
<reference evidence="4 5" key="1">
    <citation type="journal article" date="2007" name="Science">
        <title>Sea anemone genome reveals ancestral eumetazoan gene repertoire and genomic organization.</title>
        <authorList>
            <person name="Putnam N.H."/>
            <person name="Srivastava M."/>
            <person name="Hellsten U."/>
            <person name="Dirks B."/>
            <person name="Chapman J."/>
            <person name="Salamov A."/>
            <person name="Terry A."/>
            <person name="Shapiro H."/>
            <person name="Lindquist E."/>
            <person name="Kapitonov V.V."/>
            <person name="Jurka J."/>
            <person name="Genikhovich G."/>
            <person name="Grigoriev I.V."/>
            <person name="Lucas S.M."/>
            <person name="Steele R.E."/>
            <person name="Finnerty J.R."/>
            <person name="Technau U."/>
            <person name="Martindale M.Q."/>
            <person name="Rokhsar D.S."/>
        </authorList>
    </citation>
    <scope>NUCLEOTIDE SEQUENCE [LARGE SCALE GENOMIC DNA]</scope>
    <source>
        <strain evidence="5">CH2 X CH6</strain>
    </source>
</reference>
<evidence type="ECO:0000256" key="2">
    <source>
        <dbReference type="PROSITE-ProRule" id="PRU00168"/>
    </source>
</evidence>
<dbReference type="AlphaFoldDB" id="A7TBT6"/>
<accession>A7TBT6</accession>
<dbReference type="PANTHER" id="PTHR23113">
    <property type="entry name" value="GUANINE NUCLEOTIDE EXCHANGE FACTOR"/>
    <property type="match status" value="1"/>
</dbReference>
<protein>
    <recommendedName>
        <fullName evidence="3">Ras-GEF domain-containing protein</fullName>
    </recommendedName>
</protein>
<dbReference type="Pfam" id="PF00617">
    <property type="entry name" value="RasGEF"/>
    <property type="match status" value="1"/>
</dbReference>
<dbReference type="GO" id="GO:0007264">
    <property type="term" value="P:small GTPase-mediated signal transduction"/>
    <property type="evidence" value="ECO:0007669"/>
    <property type="project" value="InterPro"/>
</dbReference>
<evidence type="ECO:0000313" key="4">
    <source>
        <dbReference type="EMBL" id="EDO26519.1"/>
    </source>
</evidence>
<sequence length="62" mass="7122">DPPCVPYLGFYLTDLAFIEDGTPDCNEDGLVNFSKMRMIAQVIQEIRHYQQTPYAIQGDRKV</sequence>
<dbReference type="InterPro" id="IPR036964">
    <property type="entry name" value="RASGEF_cat_dom_sf"/>
</dbReference>
<feature type="non-terminal residue" evidence="4">
    <location>
        <position position="62"/>
    </location>
</feature>
<dbReference type="InterPro" id="IPR023578">
    <property type="entry name" value="Ras_GEF_dom_sf"/>
</dbReference>
<keyword evidence="5" id="KW-1185">Reference proteome</keyword>
<gene>
    <name evidence="4" type="ORF">NEMVEDRAFT_v1g154018</name>
</gene>
<evidence type="ECO:0000259" key="3">
    <source>
        <dbReference type="PROSITE" id="PS50009"/>
    </source>
</evidence>
<dbReference type="InParanoid" id="A7TBT6"/>
<dbReference type="PhylomeDB" id="A7TBT6"/>
<dbReference type="SUPFAM" id="SSF48366">
    <property type="entry name" value="Ras GEF"/>
    <property type="match status" value="1"/>
</dbReference>
<name>A7TBT6_NEMVE</name>
<dbReference type="Proteomes" id="UP000001593">
    <property type="component" value="Unassembled WGS sequence"/>
</dbReference>
<evidence type="ECO:0000313" key="5">
    <source>
        <dbReference type="Proteomes" id="UP000001593"/>
    </source>
</evidence>
<dbReference type="InterPro" id="IPR019804">
    <property type="entry name" value="Ras_G-nucl-exch_fac_CS"/>
</dbReference>
<dbReference type="Gene3D" id="1.10.840.10">
    <property type="entry name" value="Ras guanine-nucleotide exchange factors catalytic domain"/>
    <property type="match status" value="1"/>
</dbReference>
<keyword evidence="1 2" id="KW-0344">Guanine-nucleotide releasing factor</keyword>
<dbReference type="PROSITE" id="PS50009">
    <property type="entry name" value="RASGEF_CAT"/>
    <property type="match status" value="1"/>
</dbReference>
<dbReference type="InterPro" id="IPR008937">
    <property type="entry name" value="Ras-like_GEF"/>
</dbReference>
<dbReference type="STRING" id="45351.A7TBT6"/>